<protein>
    <submittedName>
        <fullName evidence="1">Uncharacterized protein</fullName>
    </submittedName>
</protein>
<sequence length="105" mass="12090">MQIINETKSFTVSRHPIAGMRHELDKSMYAKNGNALSSVRIYLAAEYGMIEGQDYTIDSGMTYTLLRIERVNEINAKNNFFQVGEYYDLDIDFASNTVRMYQDKG</sequence>
<keyword evidence="2" id="KW-1185">Reference proteome</keyword>
<dbReference type="Proteomes" id="UP000202888">
    <property type="component" value="Segment"/>
</dbReference>
<dbReference type="GeneID" id="26628409"/>
<proteinExistence type="predicted"/>
<name>A0A0D4DAB6_9CAUD</name>
<dbReference type="KEGG" id="vg:26628409"/>
<dbReference type="RefSeq" id="YP_009201186.1">
    <property type="nucleotide sequence ID" value="NC_028829.1"/>
</dbReference>
<reference evidence="1 2" key="1">
    <citation type="journal article" date="2016" name="Genom Data">
        <title>Complete genome sequence of a giant Vibrio phage ValKK3 infecting Vibrio alginolyticus.</title>
        <authorList>
            <person name="Lal T.M."/>
            <person name="Sano M."/>
            <person name="Hatai K."/>
            <person name="Ransangan J."/>
        </authorList>
    </citation>
    <scope>NUCLEOTIDE SEQUENCE [LARGE SCALE GENOMIC DNA]</scope>
</reference>
<accession>A0A0D4DAB6</accession>
<organism evidence="1 2">
    <name type="scientific">Vibrio phage ValKK3</name>
    <dbReference type="NCBI Taxonomy" id="1610855"/>
    <lineage>
        <taxon>Viruses</taxon>
        <taxon>Duplodnaviria</taxon>
        <taxon>Heunggongvirae</taxon>
        <taxon>Uroviricota</taxon>
        <taxon>Caudoviricetes</taxon>
        <taxon>Pantevenvirales</taxon>
        <taxon>Straboviridae</taxon>
        <taxon>Schizotequatrovirus</taxon>
        <taxon>Schizotequatrovirus valkk3</taxon>
    </lineage>
</organism>
<dbReference type="EMBL" id="KP671755">
    <property type="protein sequence ID" value="AJT60924.1"/>
    <property type="molecule type" value="Genomic_DNA"/>
</dbReference>
<evidence type="ECO:0000313" key="2">
    <source>
        <dbReference type="Proteomes" id="UP000202888"/>
    </source>
</evidence>
<evidence type="ECO:0000313" key="1">
    <source>
        <dbReference type="EMBL" id="AJT60924.1"/>
    </source>
</evidence>